<comment type="caution">
    <text evidence="1">The sequence shown here is derived from an EMBL/GenBank/DDBJ whole genome shotgun (WGS) entry which is preliminary data.</text>
</comment>
<dbReference type="AlphaFoldDB" id="A0AAJ0DN89"/>
<accession>A0AAJ0DN89</accession>
<protein>
    <submittedName>
        <fullName evidence="1">Short-chain dehydrogenase</fullName>
    </submittedName>
</protein>
<evidence type="ECO:0000313" key="1">
    <source>
        <dbReference type="EMBL" id="KAK1494504.1"/>
    </source>
</evidence>
<name>A0AAJ0DN89_9PEZI</name>
<organism evidence="1 2">
    <name type="scientific">Colletotrichum cuscutae</name>
    <dbReference type="NCBI Taxonomy" id="1209917"/>
    <lineage>
        <taxon>Eukaryota</taxon>
        <taxon>Fungi</taxon>
        <taxon>Dikarya</taxon>
        <taxon>Ascomycota</taxon>
        <taxon>Pezizomycotina</taxon>
        <taxon>Sordariomycetes</taxon>
        <taxon>Hypocreomycetidae</taxon>
        <taxon>Glomerellales</taxon>
        <taxon>Glomerellaceae</taxon>
        <taxon>Colletotrichum</taxon>
        <taxon>Colletotrichum acutatum species complex</taxon>
    </lineage>
</organism>
<sequence>MVRKVLRWFPVIWPVQDGQHAILDVTSLTQTLEAKYGIRSYAIHPSAVTTNINRHAKSEEIKKALKRLKKLGFETPAKTLDQGADSSVISAVDPELPSMDLSSLESKGLYMVDCELDDEQCAGFARNLEYADKI</sequence>
<proteinExistence type="predicted"/>
<dbReference type="Proteomes" id="UP001239213">
    <property type="component" value="Unassembled WGS sequence"/>
</dbReference>
<reference evidence="1" key="1">
    <citation type="submission" date="2016-11" db="EMBL/GenBank/DDBJ databases">
        <title>The genome sequence of Colletotrichum cuscutae.</title>
        <authorList>
            <person name="Baroncelli R."/>
        </authorList>
    </citation>
    <scope>NUCLEOTIDE SEQUENCE</scope>
    <source>
        <strain evidence="1">IMI 304802</strain>
    </source>
</reference>
<evidence type="ECO:0000313" key="2">
    <source>
        <dbReference type="Proteomes" id="UP001239213"/>
    </source>
</evidence>
<gene>
    <name evidence="1" type="ORF">CCUS01_13652</name>
</gene>
<dbReference type="EMBL" id="MPDP01000020">
    <property type="protein sequence ID" value="KAK1494504.1"/>
    <property type="molecule type" value="Genomic_DNA"/>
</dbReference>
<dbReference type="Gene3D" id="3.40.50.720">
    <property type="entry name" value="NAD(P)-binding Rossmann-like Domain"/>
    <property type="match status" value="1"/>
</dbReference>
<keyword evidence="2" id="KW-1185">Reference proteome</keyword>